<accession>B0JVS3</accession>
<gene>
    <name evidence="1" type="ordered locus">MAE_48440</name>
</gene>
<dbReference type="Proteomes" id="UP000001510">
    <property type="component" value="Chromosome"/>
</dbReference>
<reference evidence="1 2" key="1">
    <citation type="journal article" date="2007" name="DNA Res.">
        <title>Complete genomic structure of the bloom-forming toxic cyanobacterium Microcystis aeruginosa NIES-843.</title>
        <authorList>
            <person name="Kaneko T."/>
            <person name="Nakajima N."/>
            <person name="Okamoto S."/>
            <person name="Suzuki I."/>
            <person name="Tanabe Y."/>
            <person name="Tamaoki M."/>
            <person name="Nakamura Y."/>
            <person name="Kasai F."/>
            <person name="Watanabe A."/>
            <person name="Kawashima K."/>
            <person name="Kishida Y."/>
            <person name="Ono A."/>
            <person name="Shimizu Y."/>
            <person name="Takahashi C."/>
            <person name="Minami C."/>
            <person name="Fujishiro T."/>
            <person name="Kohara M."/>
            <person name="Katoh M."/>
            <person name="Nakazaki N."/>
            <person name="Nakayama S."/>
            <person name="Yamada M."/>
            <person name="Tabata S."/>
            <person name="Watanabe M.M."/>
        </authorList>
    </citation>
    <scope>NUCLEOTIDE SEQUENCE [LARGE SCALE GENOMIC DNA]</scope>
    <source>
        <strain evidence="2">NIES-843 / IAM M-247</strain>
    </source>
</reference>
<evidence type="ECO:0000313" key="2">
    <source>
        <dbReference type="Proteomes" id="UP000001510"/>
    </source>
</evidence>
<dbReference type="PaxDb" id="449447-MAE_48440"/>
<name>B0JVS3_MICAN</name>
<dbReference type="HOGENOM" id="CLU_2155433_0_0_3"/>
<dbReference type="EnsemblBacteria" id="BAG04666">
    <property type="protein sequence ID" value="BAG04666"/>
    <property type="gene ID" value="MAE_48440"/>
</dbReference>
<keyword evidence="2" id="KW-1185">Reference proteome</keyword>
<dbReference type="AlphaFoldDB" id="B0JVS3"/>
<evidence type="ECO:0000313" key="1">
    <source>
        <dbReference type="EMBL" id="BAG04666.1"/>
    </source>
</evidence>
<organism evidence="1 2">
    <name type="scientific">Microcystis aeruginosa (strain NIES-843 / IAM M-2473)</name>
    <dbReference type="NCBI Taxonomy" id="449447"/>
    <lineage>
        <taxon>Bacteria</taxon>
        <taxon>Bacillati</taxon>
        <taxon>Cyanobacteriota</taxon>
        <taxon>Cyanophyceae</taxon>
        <taxon>Oscillatoriophycideae</taxon>
        <taxon>Chroococcales</taxon>
        <taxon>Microcystaceae</taxon>
        <taxon>Microcystis</taxon>
    </lineage>
</organism>
<sequence length="111" mass="12217">MGGGGNVFINGKMGQKGSNFFTPHFTGMFFLMEEQITLNPVQICLFGAVGVVFEANVSRTTSRSFRGGGGFIAEYTNRHNTLIVILYGKLLTITPFERNIRKDSLKSAYLA</sequence>
<proteinExistence type="predicted"/>
<dbReference type="EMBL" id="AP009552">
    <property type="protein sequence ID" value="BAG04666.1"/>
    <property type="molecule type" value="Genomic_DNA"/>
</dbReference>
<dbReference type="STRING" id="449447.MAE_48440"/>
<dbReference type="KEGG" id="mar:MAE_48440"/>
<protein>
    <submittedName>
        <fullName evidence="1">Uncharacterized protein</fullName>
    </submittedName>
</protein>